<dbReference type="EMBL" id="NUYN01000021">
    <property type="protein sequence ID" value="PFN25104.1"/>
    <property type="molecule type" value="Genomic_DNA"/>
</dbReference>
<comment type="caution">
    <text evidence="2">The sequence shown here is derived from an EMBL/GenBank/DDBJ whole genome shotgun (WGS) entry which is preliminary data.</text>
</comment>
<proteinExistence type="predicted"/>
<dbReference type="Proteomes" id="UP000225182">
    <property type="component" value="Unassembled WGS sequence"/>
</dbReference>
<accession>A0A2B1KF31</accession>
<name>A0A2B1KF31_BACCE</name>
<dbReference type="NCBIfam" id="TIGR03238">
    <property type="entry name" value="dnd_assoc_3"/>
    <property type="match status" value="1"/>
</dbReference>
<dbReference type="RefSeq" id="WP_098540570.1">
    <property type="nucleotide sequence ID" value="NZ_NUYN01000021.1"/>
</dbReference>
<dbReference type="InterPro" id="IPR017647">
    <property type="entry name" value="Dnd_assoc_3"/>
</dbReference>
<dbReference type="InterPro" id="IPR025285">
    <property type="entry name" value="DUF4145"/>
</dbReference>
<evidence type="ECO:0000259" key="1">
    <source>
        <dbReference type="Pfam" id="PF13643"/>
    </source>
</evidence>
<dbReference type="AlphaFoldDB" id="A0A2B1KF31"/>
<protein>
    <submittedName>
        <fullName evidence="2">DNA phosphorothioation-dependent restriction protein DptF</fullName>
    </submittedName>
</protein>
<dbReference type="Pfam" id="PF13643">
    <property type="entry name" value="DUF4145"/>
    <property type="match status" value="1"/>
</dbReference>
<organism evidence="2 3">
    <name type="scientific">Bacillus cereus</name>
    <dbReference type="NCBI Taxonomy" id="1396"/>
    <lineage>
        <taxon>Bacteria</taxon>
        <taxon>Bacillati</taxon>
        <taxon>Bacillota</taxon>
        <taxon>Bacilli</taxon>
        <taxon>Bacillales</taxon>
        <taxon>Bacillaceae</taxon>
        <taxon>Bacillus</taxon>
        <taxon>Bacillus cereus group</taxon>
    </lineage>
</organism>
<sequence length="755" mass="87659">MSEEKYFLSFIEHINQVAAVNAKKMEELIYEDPASAIVKARLFAEAILNEVFTQEDIKVPYMSSLYDKISYLAKEGYITAEVQRDFDTVRFTGNKAAHDGSFNDITAAFKLHKVMHNIAVWLYEVYSPEQWQIPAYEHPRPVQSNEADIQELVKAQVMQLIGVTNKEETKKEEPIVEDLTEESILRKDLPEGESYLLRELKRLQDSSQEAIENANAFSQFKKYMHVERKIQTDLERILVKNKELNSSSLILLCGSVGDGKSHLLAYLNENKPELLEGYQIFNDATESFSPNKNAMETLEEILQDFSDQSIGQSNKKVILAINMGVLHNFITLNHEEFTYEALNKFVDGSGLFSSSITTCYSEDHFDLISFGDYHSYELTGKGPQSTFFLTLLNKIFSKEEENPFYLAYQEDVNSKIRTMVHENYEFIQEPYVQKQIVNLVIQTLVKFKLVISARAFLNFVADIIIPDKLAVIKALSEFEVLEQAVPSLMFKRKERSPILKYIHELDPVHRRSSYIDQIIIDLSTLNEWDTILNRCVTSDQGRGWLNPFISEEKIDGPSFIGFSETVIRITYLTNEDFSQKIEDETYHKYVNKLFDFNSGNKKEIKVFYEEIKEALFKWKGSPKKGYIYLNKPSDKYRLAQQLNLKPSIDHLKFNQNDVLESFKASLVLAYHNGDTKNTIELDIDYQLYNLLVKVCRGYCPNKKDEEDAIKFTEFVEKIMKFGEKENELLIHFPNDSRFYKLNRDDFGAFVFEREQ</sequence>
<evidence type="ECO:0000313" key="3">
    <source>
        <dbReference type="Proteomes" id="UP000225182"/>
    </source>
</evidence>
<gene>
    <name evidence="2" type="primary">dptF</name>
    <name evidence="2" type="ORF">COJ50_13610</name>
</gene>
<reference evidence="2 3" key="1">
    <citation type="submission" date="2017-09" db="EMBL/GenBank/DDBJ databases">
        <title>Large-scale bioinformatics analysis of Bacillus genomes uncovers conserved roles of natural products in bacterial physiology.</title>
        <authorList>
            <consortium name="Agbiome Team Llc"/>
            <person name="Bleich R.M."/>
            <person name="Grubbs K.J."/>
            <person name="Santa Maria K.C."/>
            <person name="Allen S.E."/>
            <person name="Farag S."/>
            <person name="Shank E.A."/>
            <person name="Bowers A."/>
        </authorList>
    </citation>
    <scope>NUCLEOTIDE SEQUENCE [LARGE SCALE GENOMIC DNA]</scope>
    <source>
        <strain evidence="2 3">AFS076905</strain>
    </source>
</reference>
<evidence type="ECO:0000313" key="2">
    <source>
        <dbReference type="EMBL" id="PFN25104.1"/>
    </source>
</evidence>
<feature type="domain" description="DUF4145" evidence="1">
    <location>
        <begin position="28"/>
        <end position="106"/>
    </location>
</feature>